<dbReference type="AlphaFoldDB" id="A0A8H7V708"/>
<organism evidence="2 3">
    <name type="scientific">Mucor saturninus</name>
    <dbReference type="NCBI Taxonomy" id="64648"/>
    <lineage>
        <taxon>Eukaryota</taxon>
        <taxon>Fungi</taxon>
        <taxon>Fungi incertae sedis</taxon>
        <taxon>Mucoromycota</taxon>
        <taxon>Mucoromycotina</taxon>
        <taxon>Mucoromycetes</taxon>
        <taxon>Mucorales</taxon>
        <taxon>Mucorineae</taxon>
        <taxon>Mucoraceae</taxon>
        <taxon>Mucor</taxon>
    </lineage>
</organism>
<name>A0A8H7V708_9FUNG</name>
<evidence type="ECO:0000256" key="1">
    <source>
        <dbReference type="SAM" id="MobiDB-lite"/>
    </source>
</evidence>
<gene>
    <name evidence="2" type="ORF">INT47_008399</name>
</gene>
<accession>A0A8H7V708</accession>
<evidence type="ECO:0000313" key="3">
    <source>
        <dbReference type="Proteomes" id="UP000603453"/>
    </source>
</evidence>
<protein>
    <submittedName>
        <fullName evidence="2">Uncharacterized protein</fullName>
    </submittedName>
</protein>
<feature type="region of interest" description="Disordered" evidence="1">
    <location>
        <begin position="117"/>
        <end position="136"/>
    </location>
</feature>
<proteinExistence type="predicted"/>
<dbReference type="Proteomes" id="UP000603453">
    <property type="component" value="Unassembled WGS sequence"/>
</dbReference>
<comment type="caution">
    <text evidence="2">The sequence shown here is derived from an EMBL/GenBank/DDBJ whole genome shotgun (WGS) entry which is preliminary data.</text>
</comment>
<dbReference type="EMBL" id="JAEPRD010000015">
    <property type="protein sequence ID" value="KAG2209555.1"/>
    <property type="molecule type" value="Genomic_DNA"/>
</dbReference>
<evidence type="ECO:0000313" key="2">
    <source>
        <dbReference type="EMBL" id="KAG2209555.1"/>
    </source>
</evidence>
<sequence length="313" mass="35186">MRPPRRTSQRNTEYLNYLNTLASDRDSQSIYRRAYPEQQADIDLVEYDTPFDETEVVEAWLAYYSDIPLTESSSKYTCTISPLSLDESSAIISPPLSASDISPLHLARVNNPSSSFTASDKFRPPITTSNPPVKSTEIMPLDVSTERTPVELVDISCDAGDSIHQAKKIYYDNILTKLSSEPAVHQDKFTCVIYSDPLDIPYTVITDKKAQDCSSPHPLQPTSSHDEIIRYTIKEFKSLNKTPTHELGVLAGKLISAYHHGVPHTEAAPLRILPIRKPKNPENGQRGFLNDVIPYSNSKLQTSCMRCRNRKDK</sequence>
<reference evidence="2" key="1">
    <citation type="submission" date="2020-12" db="EMBL/GenBank/DDBJ databases">
        <title>Metabolic potential, ecology and presence of endohyphal bacteria is reflected in genomic diversity of Mucoromycotina.</title>
        <authorList>
            <person name="Muszewska A."/>
            <person name="Okrasinska A."/>
            <person name="Steczkiewicz K."/>
            <person name="Drgas O."/>
            <person name="Orlowska M."/>
            <person name="Perlinska-Lenart U."/>
            <person name="Aleksandrzak-Piekarczyk T."/>
            <person name="Szatraj K."/>
            <person name="Zielenkiewicz U."/>
            <person name="Pilsyk S."/>
            <person name="Malc E."/>
            <person name="Mieczkowski P."/>
            <person name="Kruszewska J.S."/>
            <person name="Biernat P."/>
            <person name="Pawlowska J."/>
        </authorList>
    </citation>
    <scope>NUCLEOTIDE SEQUENCE</scope>
    <source>
        <strain evidence="2">WA0000017839</strain>
    </source>
</reference>
<keyword evidence="3" id="KW-1185">Reference proteome</keyword>